<feature type="domain" description="Glucosamine/galactosamine-6-phosphate isomerase" evidence="1">
    <location>
        <begin position="123"/>
        <end position="245"/>
    </location>
</feature>
<dbReference type="SUPFAM" id="SSF100950">
    <property type="entry name" value="NagB/RpiA/CoA transferase-like"/>
    <property type="match status" value="1"/>
</dbReference>
<dbReference type="InterPro" id="IPR016041">
    <property type="entry name" value="Ac-CoA_synth_d_su_TIM-brl"/>
</dbReference>
<dbReference type="GO" id="GO:0005975">
    <property type="term" value="P:carbohydrate metabolic process"/>
    <property type="evidence" value="ECO:0007669"/>
    <property type="project" value="InterPro"/>
</dbReference>
<comment type="caution">
    <text evidence="3">The sequence shown here is derived from an EMBL/GenBank/DDBJ whole genome shotgun (WGS) entry which is preliminary data.</text>
</comment>
<dbReference type="InterPro" id="IPR037171">
    <property type="entry name" value="NagB/RpiA_transferase-like"/>
</dbReference>
<dbReference type="Pfam" id="PF01182">
    <property type="entry name" value="Glucosamine_iso"/>
    <property type="match status" value="1"/>
</dbReference>
<dbReference type="AlphaFoldDB" id="A0A0F9IC81"/>
<dbReference type="PANTHER" id="PTHR11054:SF0">
    <property type="entry name" value="6-PHOSPHOGLUCONOLACTONASE"/>
    <property type="match status" value="1"/>
</dbReference>
<accession>A0A0F9IC81</accession>
<organism evidence="3">
    <name type="scientific">marine sediment metagenome</name>
    <dbReference type="NCBI Taxonomy" id="412755"/>
    <lineage>
        <taxon>unclassified sequences</taxon>
        <taxon>metagenomes</taxon>
        <taxon>ecological metagenomes</taxon>
    </lineage>
</organism>
<evidence type="ECO:0000313" key="3">
    <source>
        <dbReference type="EMBL" id="KKL85002.1"/>
    </source>
</evidence>
<proteinExistence type="predicted"/>
<dbReference type="InterPro" id="IPR006148">
    <property type="entry name" value="Glc/Gal-6P_isomerase"/>
</dbReference>
<dbReference type="Pfam" id="PF03599">
    <property type="entry name" value="CdhD"/>
    <property type="match status" value="1"/>
</dbReference>
<reference evidence="3" key="1">
    <citation type="journal article" date="2015" name="Nature">
        <title>Complex archaea that bridge the gap between prokaryotes and eukaryotes.</title>
        <authorList>
            <person name="Spang A."/>
            <person name="Saw J.H."/>
            <person name="Jorgensen S.L."/>
            <person name="Zaremba-Niedzwiedzka K."/>
            <person name="Martijn J."/>
            <person name="Lind A.E."/>
            <person name="van Eijk R."/>
            <person name="Schleper C."/>
            <person name="Guy L."/>
            <person name="Ettema T.J."/>
        </authorList>
    </citation>
    <scope>NUCLEOTIDE SEQUENCE</scope>
</reference>
<evidence type="ECO:0008006" key="4">
    <source>
        <dbReference type="Google" id="ProtNLM"/>
    </source>
</evidence>
<dbReference type="InterPro" id="IPR039104">
    <property type="entry name" value="6PGL"/>
</dbReference>
<name>A0A0F9IC81_9ZZZZ</name>
<dbReference type="EMBL" id="LAZR01021529">
    <property type="protein sequence ID" value="KKL85002.1"/>
    <property type="molecule type" value="Genomic_DNA"/>
</dbReference>
<dbReference type="PANTHER" id="PTHR11054">
    <property type="entry name" value="6-PHOSPHOGLUCONOLACTONASE"/>
    <property type="match status" value="1"/>
</dbReference>
<evidence type="ECO:0000259" key="2">
    <source>
        <dbReference type="Pfam" id="PF03599"/>
    </source>
</evidence>
<protein>
    <recommendedName>
        <fullName evidence="4">Glucosamine/galactosamine-6-phosphate isomerase domain-containing protein</fullName>
    </recommendedName>
</protein>
<evidence type="ECO:0000259" key="1">
    <source>
        <dbReference type="Pfam" id="PF01182"/>
    </source>
</evidence>
<gene>
    <name evidence="3" type="ORF">LCGC14_1959090</name>
</gene>
<sequence length="259" mass="27732">MFRYLPCRHPTGLVAVGEPGRDAAVFVSGNYFHSVRQVLKCLRGLDCYLLVVDSAGINVWCAAGAGDFTEHKIADAVNTYALSEAVDHRDLILPQLSAVGIDKSKLLAECGFRVLWGPADCRDLAAAAEQYENLIRRLVPPNENDVPAFDLILLGMGAEGHTASLFPDTPALAEKSRLVVAQFVPVIGRNRMTFTFPLINAARHVLFFVTGADKAPAVRAVLGEDVALKSHYPAGRVAPTAGRLIFVLDTPAAAGIQGA</sequence>
<dbReference type="Gene3D" id="3.40.50.1360">
    <property type="match status" value="1"/>
</dbReference>
<feature type="domain" description="CO dehydrogenase/acetyl-CoA synthase delta subunit TIM barrel" evidence="2">
    <location>
        <begin position="6"/>
        <end position="122"/>
    </location>
</feature>